<keyword evidence="3" id="KW-1185">Reference proteome</keyword>
<evidence type="ECO:0000313" key="2">
    <source>
        <dbReference type="EMBL" id="GMG82463.1"/>
    </source>
</evidence>
<organism evidence="2 3">
    <name type="scientific">Paralimibaculum aggregatum</name>
    <dbReference type="NCBI Taxonomy" id="3036245"/>
    <lineage>
        <taxon>Bacteria</taxon>
        <taxon>Pseudomonadati</taxon>
        <taxon>Pseudomonadota</taxon>
        <taxon>Alphaproteobacteria</taxon>
        <taxon>Rhodobacterales</taxon>
        <taxon>Paracoccaceae</taxon>
        <taxon>Paralimibaculum</taxon>
    </lineage>
</organism>
<sequence length="105" mass="10954">MVPARGRGEPTLAAAVSDAEPSAALAALRQDGTIILPDEPRASPTPARTVNARPLQRTAPVTDTPRPCRRSSRLGLAATPADLSRSSILQSPDDPPKWGGTIRAP</sequence>
<feature type="region of interest" description="Disordered" evidence="1">
    <location>
        <begin position="1"/>
        <end position="20"/>
    </location>
</feature>
<reference evidence="2 3" key="1">
    <citation type="submission" date="2023-04" db="EMBL/GenBank/DDBJ databases">
        <title>Marinoamorphus aggregata gen. nov., sp. Nov., isolate from tissue of brittle star Ophioplocus japonicus.</title>
        <authorList>
            <person name="Kawano K."/>
            <person name="Sawayama S."/>
            <person name="Nakagawa S."/>
        </authorList>
    </citation>
    <scope>NUCLEOTIDE SEQUENCE [LARGE SCALE GENOMIC DNA]</scope>
    <source>
        <strain evidence="2 3">NKW23</strain>
    </source>
</reference>
<evidence type="ECO:0000256" key="1">
    <source>
        <dbReference type="SAM" id="MobiDB-lite"/>
    </source>
</evidence>
<gene>
    <name evidence="2" type="ORF">LNKW23_16760</name>
</gene>
<proteinExistence type="predicted"/>
<name>A0ABQ6LNS9_9RHOB</name>
<feature type="region of interest" description="Disordered" evidence="1">
    <location>
        <begin position="35"/>
        <end position="105"/>
    </location>
</feature>
<dbReference type="Proteomes" id="UP001239909">
    <property type="component" value="Unassembled WGS sequence"/>
</dbReference>
<evidence type="ECO:0000313" key="3">
    <source>
        <dbReference type="Proteomes" id="UP001239909"/>
    </source>
</evidence>
<protein>
    <submittedName>
        <fullName evidence="2">Uncharacterized protein</fullName>
    </submittedName>
</protein>
<comment type="caution">
    <text evidence="2">The sequence shown here is derived from an EMBL/GenBank/DDBJ whole genome shotgun (WGS) entry which is preliminary data.</text>
</comment>
<dbReference type="EMBL" id="BSYI01000010">
    <property type="protein sequence ID" value="GMG82463.1"/>
    <property type="molecule type" value="Genomic_DNA"/>
</dbReference>
<accession>A0ABQ6LNS9</accession>